<dbReference type="InterPro" id="IPR029054">
    <property type="entry name" value="dUTPase-like"/>
</dbReference>
<name>A0AAU9TNN5_EUPED</name>
<keyword evidence="1" id="KW-0378">Hydrolase</keyword>
<dbReference type="Pfam" id="PF00692">
    <property type="entry name" value="dUTPase"/>
    <property type="match status" value="1"/>
</dbReference>
<dbReference type="EMBL" id="CAKOGL010000007">
    <property type="protein sequence ID" value="CAH2088817.1"/>
    <property type="molecule type" value="Genomic_DNA"/>
</dbReference>
<dbReference type="SUPFAM" id="SSF51283">
    <property type="entry name" value="dUTPase-like"/>
    <property type="match status" value="1"/>
</dbReference>
<evidence type="ECO:0000313" key="5">
    <source>
        <dbReference type="Proteomes" id="UP001153954"/>
    </source>
</evidence>
<organism evidence="3 5">
    <name type="scientific">Euphydryas editha</name>
    <name type="common">Edith's checkerspot</name>
    <dbReference type="NCBI Taxonomy" id="104508"/>
    <lineage>
        <taxon>Eukaryota</taxon>
        <taxon>Metazoa</taxon>
        <taxon>Ecdysozoa</taxon>
        <taxon>Arthropoda</taxon>
        <taxon>Hexapoda</taxon>
        <taxon>Insecta</taxon>
        <taxon>Pterygota</taxon>
        <taxon>Neoptera</taxon>
        <taxon>Endopterygota</taxon>
        <taxon>Lepidoptera</taxon>
        <taxon>Glossata</taxon>
        <taxon>Ditrysia</taxon>
        <taxon>Papilionoidea</taxon>
        <taxon>Nymphalidae</taxon>
        <taxon>Nymphalinae</taxon>
        <taxon>Euphydryas</taxon>
    </lineage>
</organism>
<accession>A0AAU9TNN5</accession>
<dbReference type="Proteomes" id="UP001153954">
    <property type="component" value="Unassembled WGS sequence"/>
</dbReference>
<feature type="domain" description="dUTPase-like" evidence="2">
    <location>
        <begin position="107"/>
        <end position="202"/>
    </location>
</feature>
<proteinExistence type="predicted"/>
<dbReference type="CDD" id="cd07557">
    <property type="entry name" value="trimeric_dUTPase"/>
    <property type="match status" value="1"/>
</dbReference>
<keyword evidence="5" id="KW-1185">Reference proteome</keyword>
<reference evidence="3" key="1">
    <citation type="submission" date="2022-03" db="EMBL/GenBank/DDBJ databases">
        <authorList>
            <person name="Tunstrom K."/>
        </authorList>
    </citation>
    <scope>NUCLEOTIDE SEQUENCE</scope>
</reference>
<dbReference type="EMBL" id="CAKOGL010000007">
    <property type="protein sequence ID" value="CAH2088319.1"/>
    <property type="molecule type" value="Genomic_DNA"/>
</dbReference>
<comment type="caution">
    <text evidence="3">The sequence shown here is derived from an EMBL/GenBank/DDBJ whole genome shotgun (WGS) entry which is preliminary data.</text>
</comment>
<evidence type="ECO:0000313" key="4">
    <source>
        <dbReference type="EMBL" id="CAH2088817.1"/>
    </source>
</evidence>
<dbReference type="InterPro" id="IPR033704">
    <property type="entry name" value="dUTPase_trimeric"/>
</dbReference>
<dbReference type="GO" id="GO:0016787">
    <property type="term" value="F:hydrolase activity"/>
    <property type="evidence" value="ECO:0007669"/>
    <property type="project" value="UniProtKB-KW"/>
</dbReference>
<protein>
    <recommendedName>
        <fullName evidence="2">dUTPase-like domain-containing protein</fullName>
    </recommendedName>
</protein>
<sequence>MFVFGTYSSEFVLALYNAVLEIWEKIYIHDADYDEEMVKNCRNKLFILAGDLNLKANKCFLTWAKEWNVPVITLDETNWDETIQTVKDYVNLCCLNQVLVNFPVDQEKLKYDAGIDLYFTTPSPIILPKLKSTTVMTSQIVILPPLAHGIVYGRSSSHKLGIIQPGVVDALYTGKLGVSMMPFEDLEIKYGDRLSQIVIYPAGLGITPILNRTNFACIHYWPAFRGQRSSGMQNQNQ</sequence>
<dbReference type="InterPro" id="IPR036157">
    <property type="entry name" value="dUTPase-like_sf"/>
</dbReference>
<dbReference type="AlphaFoldDB" id="A0AAU9TNN5"/>
<dbReference type="Gene3D" id="2.70.40.10">
    <property type="match status" value="1"/>
</dbReference>
<evidence type="ECO:0000313" key="3">
    <source>
        <dbReference type="EMBL" id="CAH2088319.1"/>
    </source>
</evidence>
<evidence type="ECO:0000256" key="1">
    <source>
        <dbReference type="ARBA" id="ARBA00022801"/>
    </source>
</evidence>
<evidence type="ECO:0000259" key="2">
    <source>
        <dbReference type="Pfam" id="PF00692"/>
    </source>
</evidence>
<gene>
    <name evidence="3" type="ORF">EEDITHA_LOCUS4490</name>
    <name evidence="4" type="ORF">EEDITHA_LOCUS4942</name>
</gene>